<gene>
    <name evidence="1" type="ORF">PGLA1383_LOCUS5924</name>
</gene>
<name>A0A813DJQ4_POLGL</name>
<comment type="caution">
    <text evidence="1">The sequence shown here is derived from an EMBL/GenBank/DDBJ whole genome shotgun (WGS) entry which is preliminary data.</text>
</comment>
<proteinExistence type="predicted"/>
<accession>A0A813DJQ4</accession>
<dbReference type="EMBL" id="CAJNNV010002390">
    <property type="protein sequence ID" value="CAE8587082.1"/>
    <property type="molecule type" value="Genomic_DNA"/>
</dbReference>
<evidence type="ECO:0000313" key="2">
    <source>
        <dbReference type="Proteomes" id="UP000654075"/>
    </source>
</evidence>
<sequence length="367" mass="40949">MFQELMFGRGRDRSCDRNLRSFDAGNKRFGALRPCCCKPLSLFVTKPSSPKALDKTDIYDMVTAALKDHALTNLAEIKLPAMLSLMGDLGDDVKCRSADLKMLDVDWFIATKEKLHTVLGHIDELYIMIGKKINAFNAISKTCQKICPNHPRIYSDKDATCKDKLKIDEENYSLLKKAEKALASAVVLHGVRSFELAAMYEKCTLDYSGCKVRSGMSNLLHKVKKYSQDLIAMAASQQEKMATYQVSKDGMHPTSRRSAECKNEFDKLMSPSETCDYKAIEGRAGMSEGFFDGMHTHSRSCTFLSTQCGGSSYPAFYLESKPEGSCIRKIKMAKSKWYMTGGGGDCVGSCVFVSEKKNVRLSVELFE</sequence>
<reference evidence="1" key="1">
    <citation type="submission" date="2021-02" db="EMBL/GenBank/DDBJ databases">
        <authorList>
            <person name="Dougan E. K."/>
            <person name="Rhodes N."/>
            <person name="Thang M."/>
            <person name="Chan C."/>
        </authorList>
    </citation>
    <scope>NUCLEOTIDE SEQUENCE</scope>
</reference>
<keyword evidence="2" id="KW-1185">Reference proteome</keyword>
<dbReference type="Proteomes" id="UP000654075">
    <property type="component" value="Unassembled WGS sequence"/>
</dbReference>
<organism evidence="1 2">
    <name type="scientific">Polarella glacialis</name>
    <name type="common">Dinoflagellate</name>
    <dbReference type="NCBI Taxonomy" id="89957"/>
    <lineage>
        <taxon>Eukaryota</taxon>
        <taxon>Sar</taxon>
        <taxon>Alveolata</taxon>
        <taxon>Dinophyceae</taxon>
        <taxon>Suessiales</taxon>
        <taxon>Suessiaceae</taxon>
        <taxon>Polarella</taxon>
    </lineage>
</organism>
<evidence type="ECO:0000313" key="1">
    <source>
        <dbReference type="EMBL" id="CAE8587082.1"/>
    </source>
</evidence>
<dbReference type="AlphaFoldDB" id="A0A813DJQ4"/>
<protein>
    <submittedName>
        <fullName evidence="1">Uncharacterized protein</fullName>
    </submittedName>
</protein>